<keyword evidence="4" id="KW-1185">Reference proteome</keyword>
<dbReference type="Pfam" id="PF13561">
    <property type="entry name" value="adh_short_C2"/>
    <property type="match status" value="1"/>
</dbReference>
<dbReference type="RefSeq" id="WP_289786653.1">
    <property type="nucleotide sequence ID" value="NZ_JAUDJE010000024.1"/>
</dbReference>
<dbReference type="PRINTS" id="PR00080">
    <property type="entry name" value="SDRFAMILY"/>
</dbReference>
<dbReference type="EMBL" id="JAUDJE010000024">
    <property type="protein sequence ID" value="MDM9561628.1"/>
    <property type="molecule type" value="Genomic_DNA"/>
</dbReference>
<accession>A0ABT7W8V8</accession>
<dbReference type="SUPFAM" id="SSF51735">
    <property type="entry name" value="NAD(P)-binding Rossmann-fold domains"/>
    <property type="match status" value="1"/>
</dbReference>
<evidence type="ECO:0000313" key="3">
    <source>
        <dbReference type="EMBL" id="MDM9561628.1"/>
    </source>
</evidence>
<comment type="similarity">
    <text evidence="1">Belongs to the short-chain dehydrogenases/reductases (SDR) family.</text>
</comment>
<evidence type="ECO:0000256" key="1">
    <source>
        <dbReference type="ARBA" id="ARBA00006484"/>
    </source>
</evidence>
<name>A0ABT7W8V8_9BORD</name>
<protein>
    <submittedName>
        <fullName evidence="3">SDR family oxidoreductase</fullName>
    </submittedName>
</protein>
<dbReference type="PRINTS" id="PR00081">
    <property type="entry name" value="GDHRDH"/>
</dbReference>
<evidence type="ECO:0000313" key="4">
    <source>
        <dbReference type="Proteomes" id="UP001175604"/>
    </source>
</evidence>
<sequence>MSRPPFSLEGRRVLCTGAAGGFGAGIAPALLRAGARVIALDINAAAIERLRAAVAPELAPRLEIVAADLADVASLQAHLERLLAAGPIDVLINNAAIYPSRPFEEYSDDEQARVHRVNVGAAVQLARAVLPGMRRQQWGRIINVTSITLSGGWEHLQPYVQSKGAMLGNTRALAREFGKWGITVNAISPGAFPTDAEKIHPDPEGYRRMVLDRQSVKRRGHPGDIAAAILFLASDEAGFISGQNLAVDGGWIMH</sequence>
<dbReference type="PANTHER" id="PTHR43639:SF1">
    <property type="entry name" value="SHORT-CHAIN DEHYDROGENASE_REDUCTASE FAMILY PROTEIN"/>
    <property type="match status" value="1"/>
</dbReference>
<organism evidence="3 4">
    <name type="scientific">Bordetella petrii</name>
    <dbReference type="NCBI Taxonomy" id="94624"/>
    <lineage>
        <taxon>Bacteria</taxon>
        <taxon>Pseudomonadati</taxon>
        <taxon>Pseudomonadota</taxon>
        <taxon>Betaproteobacteria</taxon>
        <taxon>Burkholderiales</taxon>
        <taxon>Alcaligenaceae</taxon>
        <taxon>Bordetella</taxon>
    </lineage>
</organism>
<dbReference type="Gene3D" id="3.40.50.720">
    <property type="entry name" value="NAD(P)-binding Rossmann-like Domain"/>
    <property type="match status" value="1"/>
</dbReference>
<dbReference type="Proteomes" id="UP001175604">
    <property type="component" value="Unassembled WGS sequence"/>
</dbReference>
<evidence type="ECO:0000256" key="2">
    <source>
        <dbReference type="ARBA" id="ARBA00023002"/>
    </source>
</evidence>
<keyword evidence="2" id="KW-0560">Oxidoreductase</keyword>
<dbReference type="PANTHER" id="PTHR43639">
    <property type="entry name" value="OXIDOREDUCTASE, SHORT-CHAIN DEHYDROGENASE/REDUCTASE FAMILY (AFU_ORTHOLOGUE AFUA_5G02870)"/>
    <property type="match status" value="1"/>
</dbReference>
<reference evidence="3" key="1">
    <citation type="submission" date="2023-06" db="EMBL/GenBank/DDBJ databases">
        <title>full genome analysis of Phenantherene degrader P3.</title>
        <authorList>
            <person name="Akbar A."/>
            <person name="Rahmeh R."/>
            <person name="Kishk M."/>
        </authorList>
    </citation>
    <scope>NUCLEOTIDE SEQUENCE</scope>
    <source>
        <strain evidence="3">P3</strain>
    </source>
</reference>
<gene>
    <name evidence="3" type="ORF">QUC21_21515</name>
</gene>
<dbReference type="InterPro" id="IPR036291">
    <property type="entry name" value="NAD(P)-bd_dom_sf"/>
</dbReference>
<dbReference type="InterPro" id="IPR002347">
    <property type="entry name" value="SDR_fam"/>
</dbReference>
<comment type="caution">
    <text evidence="3">The sequence shown here is derived from an EMBL/GenBank/DDBJ whole genome shotgun (WGS) entry which is preliminary data.</text>
</comment>
<dbReference type="CDD" id="cd05233">
    <property type="entry name" value="SDR_c"/>
    <property type="match status" value="1"/>
</dbReference>
<proteinExistence type="inferred from homology"/>